<sequence>MSVDGSAGELEALDRGIAALEQQREALGDAVVDTALRPLLERRRRLAGQPGERRKLVTVLFSDLADSTPLTTALGDEVMREVMARYFRLWRDAVEAQGGHVQKFIGDAVVGVFGMERAREDDPHRAVRAAVSVRPALARLAEEVRARHGQALATRVGIDTGEVVLGRFDERGDGDLVVVGATVNRAARLQTAAPPDGILLSAATARHVRGSFGLQEHGELELKGVEGPVRTFVVHSAAGSGFWSTARGLEGVSTRTVGRDVELRQLTRLFEDTVVERSSTVVTVVGHAGIGKSRLLADLESWVAGLPDGAWVLRGRADPADEGVPHAMLRSAFAERFSIQDNDPPEQVLSKWREGMAVMAGDLGGGGDDLMTWLGFTAGADGPLPAPGDPGAVRRRAWASLDATLAAMCVRGPVVLLLEDLHWADRSVLDLLQDLQARPRPFPLVVVATTRPVLFDQHPHWGEGLPGHREVRLQPLSRRETADLVREVLQRVEDLPAWVGSLVADAAEGNPFFVEEVIAWLVDNGTISTGPDGWSVSPEPLTTGAVPSTLRALLEARLDSLPATERTLVDRASVIGRVFWDAAVEHLDPDAPTPGADAYEGLRRREVVHQRPASSFAQAREFAFRHALLRDVAYDGLLSPARRRYHARAADWVLDRARTSGRLDEHAGTIAHHLLEADLADSAAPWLLRAGCHAAATFANDEALDLLARAAGATRDDDLRFAVLLEQQLVLDRTGRREEQRDVLDRLETAAGDDPGRRARVLVERGRWLFFHAEYPDAVEVAGQAAELARRAGRPEEEVEARIMVGRALAFAGEHAAARERLESALVMAREHGTHRQVAEGLRLLGVVATNLHEEQEAVRLLEESAARYQHAGDDEGMGMVNGQLSAVLMLSGRMEEAKVYSERALAVFTASGHLLRQGIVLGNLSSIALDTGRVDEGLVAARRSLELTESVEDIEGVVSSLQRIGAAARHLGMTEEARDACSRTVELGQEHGLHYFVAHALTCWSALALDEQAPEEALALARRARDAAALSEVPIALAQASWALGLARLTLGDGQAAVDALEETRSRTHGLGLRVEVVETWAAQAEALLVAGRVEEARSVARRVAVALGPDGPPPSGELHPGRGLLACHRVLDALGDPWAGDVAGAAGRFLERRAALVSDPVARAGFLGTADCRALAGVAAAVVSAPVR</sequence>
<evidence type="ECO:0000259" key="3">
    <source>
        <dbReference type="PROSITE" id="PS50125"/>
    </source>
</evidence>
<dbReference type="InterPro" id="IPR029787">
    <property type="entry name" value="Nucleotide_cyclase"/>
</dbReference>
<evidence type="ECO:0000256" key="2">
    <source>
        <dbReference type="ARBA" id="ARBA00022840"/>
    </source>
</evidence>
<dbReference type="Pfam" id="PF13191">
    <property type="entry name" value="AAA_16"/>
    <property type="match status" value="1"/>
</dbReference>
<dbReference type="InterPro" id="IPR011990">
    <property type="entry name" value="TPR-like_helical_dom_sf"/>
</dbReference>
<keyword evidence="1" id="KW-0547">Nucleotide-binding</keyword>
<dbReference type="SMART" id="SM00044">
    <property type="entry name" value="CYCc"/>
    <property type="match status" value="1"/>
</dbReference>
<keyword evidence="2" id="KW-0067">ATP-binding</keyword>
<dbReference type="InterPro" id="IPR001054">
    <property type="entry name" value="A/G_cyclase"/>
</dbReference>
<dbReference type="Proteomes" id="UP000662111">
    <property type="component" value="Unassembled WGS sequence"/>
</dbReference>
<accession>A0ABQ2FD54</accession>
<dbReference type="CDD" id="cd07302">
    <property type="entry name" value="CHD"/>
    <property type="match status" value="1"/>
</dbReference>
<dbReference type="SMART" id="SM00028">
    <property type="entry name" value="TPR"/>
    <property type="match status" value="4"/>
</dbReference>
<dbReference type="EMBL" id="BMLB01000006">
    <property type="protein sequence ID" value="GGK77506.1"/>
    <property type="molecule type" value="Genomic_DNA"/>
</dbReference>
<dbReference type="Gene3D" id="3.30.70.1230">
    <property type="entry name" value="Nucleotide cyclase"/>
    <property type="match status" value="1"/>
</dbReference>
<evidence type="ECO:0000313" key="4">
    <source>
        <dbReference type="EMBL" id="GGK77506.1"/>
    </source>
</evidence>
<dbReference type="InterPro" id="IPR041664">
    <property type="entry name" value="AAA_16"/>
</dbReference>
<dbReference type="PANTHER" id="PTHR16305">
    <property type="entry name" value="TESTICULAR SOLUBLE ADENYLYL CYCLASE"/>
    <property type="match status" value="1"/>
</dbReference>
<organism evidence="4 5">
    <name type="scientific">Ornithinimicrobium pekingense</name>
    <dbReference type="NCBI Taxonomy" id="384677"/>
    <lineage>
        <taxon>Bacteria</taxon>
        <taxon>Bacillati</taxon>
        <taxon>Actinomycetota</taxon>
        <taxon>Actinomycetes</taxon>
        <taxon>Micrococcales</taxon>
        <taxon>Ornithinimicrobiaceae</taxon>
        <taxon>Ornithinimicrobium</taxon>
    </lineage>
</organism>
<dbReference type="PROSITE" id="PS50125">
    <property type="entry name" value="GUANYLATE_CYCLASE_2"/>
    <property type="match status" value="1"/>
</dbReference>
<dbReference type="SUPFAM" id="SSF55073">
    <property type="entry name" value="Nucleotide cyclase"/>
    <property type="match status" value="1"/>
</dbReference>
<dbReference type="SUPFAM" id="SSF52540">
    <property type="entry name" value="P-loop containing nucleoside triphosphate hydrolases"/>
    <property type="match status" value="1"/>
</dbReference>
<comment type="caution">
    <text evidence="4">The sequence shown here is derived from an EMBL/GenBank/DDBJ whole genome shotgun (WGS) entry which is preliminary data.</text>
</comment>
<protein>
    <submittedName>
        <fullName evidence="4">Adenylate cyclase</fullName>
    </submittedName>
</protein>
<dbReference type="InterPro" id="IPR019734">
    <property type="entry name" value="TPR_rpt"/>
</dbReference>
<evidence type="ECO:0000313" key="5">
    <source>
        <dbReference type="Proteomes" id="UP000662111"/>
    </source>
</evidence>
<dbReference type="PANTHER" id="PTHR16305:SF28">
    <property type="entry name" value="GUANYLATE CYCLASE DOMAIN-CONTAINING PROTEIN"/>
    <property type="match status" value="1"/>
</dbReference>
<keyword evidence="5" id="KW-1185">Reference proteome</keyword>
<feature type="domain" description="Guanylate cyclase" evidence="3">
    <location>
        <begin position="58"/>
        <end position="190"/>
    </location>
</feature>
<proteinExistence type="predicted"/>
<dbReference type="InterPro" id="IPR027417">
    <property type="entry name" value="P-loop_NTPase"/>
</dbReference>
<dbReference type="SUPFAM" id="SSF48452">
    <property type="entry name" value="TPR-like"/>
    <property type="match status" value="2"/>
</dbReference>
<dbReference type="Gene3D" id="1.25.40.10">
    <property type="entry name" value="Tetratricopeptide repeat domain"/>
    <property type="match status" value="1"/>
</dbReference>
<dbReference type="Pfam" id="PF00211">
    <property type="entry name" value="Guanylate_cyc"/>
    <property type="match status" value="1"/>
</dbReference>
<reference evidence="5" key="1">
    <citation type="journal article" date="2019" name="Int. J. Syst. Evol. Microbiol.">
        <title>The Global Catalogue of Microorganisms (GCM) 10K type strain sequencing project: providing services to taxonomists for standard genome sequencing and annotation.</title>
        <authorList>
            <consortium name="The Broad Institute Genomics Platform"/>
            <consortium name="The Broad Institute Genome Sequencing Center for Infectious Disease"/>
            <person name="Wu L."/>
            <person name="Ma J."/>
        </authorList>
    </citation>
    <scope>NUCLEOTIDE SEQUENCE [LARGE SCALE GENOMIC DNA]</scope>
    <source>
        <strain evidence="5">CGMCC 1.5362</strain>
    </source>
</reference>
<evidence type="ECO:0000256" key="1">
    <source>
        <dbReference type="ARBA" id="ARBA00022741"/>
    </source>
</evidence>
<name>A0ABQ2FD54_9MICO</name>
<gene>
    <name evidence="4" type="ORF">GCM10011509_27570</name>
</gene>